<proteinExistence type="predicted"/>
<dbReference type="AlphaFoldDB" id="A0A1H1GJ82"/>
<organism evidence="1 2">
    <name type="scientific">Crystallibacter crystallopoietes</name>
    <dbReference type="NCBI Taxonomy" id="37928"/>
    <lineage>
        <taxon>Bacteria</taxon>
        <taxon>Bacillati</taxon>
        <taxon>Actinomycetota</taxon>
        <taxon>Actinomycetes</taxon>
        <taxon>Micrococcales</taxon>
        <taxon>Micrococcaceae</taxon>
        <taxon>Crystallibacter</taxon>
    </lineage>
</organism>
<dbReference type="Proteomes" id="UP000181917">
    <property type="component" value="Unassembled WGS sequence"/>
</dbReference>
<protein>
    <submittedName>
        <fullName evidence="1">Uncharacterized protein</fullName>
    </submittedName>
</protein>
<keyword evidence="2" id="KW-1185">Reference proteome</keyword>
<dbReference type="EMBL" id="FNKH01000002">
    <property type="protein sequence ID" value="SDR13225.1"/>
    <property type="molecule type" value="Genomic_DNA"/>
</dbReference>
<sequence>MQLDGPPATVEQLSASVGAADGSNNDDVVLLTVANKSEATVLVLAVTLYSPRFSGGADWVPDRAGGTRLGPGDSLSVPAALQPVRCQQDPDHSAATIAITVDRAETGSLTVEVAAADPQGVLDARYQHYCSSSA</sequence>
<evidence type="ECO:0000313" key="2">
    <source>
        <dbReference type="Proteomes" id="UP000181917"/>
    </source>
</evidence>
<name>A0A1H1GJ82_9MICC</name>
<evidence type="ECO:0000313" key="1">
    <source>
        <dbReference type="EMBL" id="SDR13225.1"/>
    </source>
</evidence>
<gene>
    <name evidence="1" type="ORF">SAMN04489742_4119</name>
</gene>
<reference evidence="1 2" key="1">
    <citation type="submission" date="2016-10" db="EMBL/GenBank/DDBJ databases">
        <authorList>
            <person name="de Groot N.N."/>
        </authorList>
    </citation>
    <scope>NUCLEOTIDE SEQUENCE [LARGE SCALE GENOMIC DNA]</scope>
    <source>
        <strain evidence="1 2">DSM 20117</strain>
    </source>
</reference>
<accession>A0A1H1GJ82</accession>